<evidence type="ECO:0000256" key="1">
    <source>
        <dbReference type="SAM" id="MobiDB-lite"/>
    </source>
</evidence>
<accession>A0AAV0YC14</accession>
<dbReference type="AlphaFoldDB" id="A0AAV0YC14"/>
<feature type="compositionally biased region" description="Basic and acidic residues" evidence="1">
    <location>
        <begin position="1"/>
        <end position="19"/>
    </location>
</feature>
<proteinExistence type="predicted"/>
<keyword evidence="3" id="KW-1185">Reference proteome</keyword>
<protein>
    <submittedName>
        <fullName evidence="2">Uncharacterized protein</fullName>
    </submittedName>
</protein>
<evidence type="ECO:0000313" key="2">
    <source>
        <dbReference type="EMBL" id="CAI8583319.1"/>
    </source>
</evidence>
<name>A0AAV0YC14_VICFA</name>
<evidence type="ECO:0000313" key="3">
    <source>
        <dbReference type="Proteomes" id="UP001157006"/>
    </source>
</evidence>
<dbReference type="EMBL" id="CATIWC010000596">
    <property type="protein sequence ID" value="CAI8583319.1"/>
    <property type="molecule type" value="Genomic_DNA"/>
</dbReference>
<dbReference type="Proteomes" id="UP001157006">
    <property type="component" value="Unassembled WGS sequence"/>
</dbReference>
<reference evidence="2 3" key="1">
    <citation type="submission" date="2023-01" db="EMBL/GenBank/DDBJ databases">
        <authorList>
            <person name="Kreplak J."/>
        </authorList>
    </citation>
    <scope>NUCLEOTIDE SEQUENCE [LARGE SCALE GENOMIC DNA]</scope>
</reference>
<feature type="compositionally biased region" description="Basic and acidic residues" evidence="1">
    <location>
        <begin position="96"/>
        <end position="143"/>
    </location>
</feature>
<sequence length="208" mass="24254">MDDRDKSDGRTRDRHSERDHRHHRSRHDSDDHRHHRSDRNAKHELKTREDREGSRDRVYDRDEREGSKGRSKVKRDEEREDSVEPRHSHSHKRKDREHSEDRDLEDKRIRVSEEKREVKKERRKFGDKVKKDEDYDIEPKINDEVTNGAHGAASSKDNASAHNGVAVGSPAVVRASVPETSLPPPPPFPIKMGLLQLLENLEASLLMP</sequence>
<comment type="caution">
    <text evidence="2">The sequence shown here is derived from an EMBL/GenBank/DDBJ whole genome shotgun (WGS) entry which is preliminary data.</text>
</comment>
<gene>
    <name evidence="2" type="ORF">VFH_U022080</name>
</gene>
<feature type="region of interest" description="Disordered" evidence="1">
    <location>
        <begin position="1"/>
        <end position="163"/>
    </location>
</feature>
<organism evidence="2 3">
    <name type="scientific">Vicia faba</name>
    <name type="common">Broad bean</name>
    <name type="synonym">Faba vulgaris</name>
    <dbReference type="NCBI Taxonomy" id="3906"/>
    <lineage>
        <taxon>Eukaryota</taxon>
        <taxon>Viridiplantae</taxon>
        <taxon>Streptophyta</taxon>
        <taxon>Embryophyta</taxon>
        <taxon>Tracheophyta</taxon>
        <taxon>Spermatophyta</taxon>
        <taxon>Magnoliopsida</taxon>
        <taxon>eudicotyledons</taxon>
        <taxon>Gunneridae</taxon>
        <taxon>Pentapetalae</taxon>
        <taxon>rosids</taxon>
        <taxon>fabids</taxon>
        <taxon>Fabales</taxon>
        <taxon>Fabaceae</taxon>
        <taxon>Papilionoideae</taxon>
        <taxon>50 kb inversion clade</taxon>
        <taxon>NPAAA clade</taxon>
        <taxon>Hologalegina</taxon>
        <taxon>IRL clade</taxon>
        <taxon>Fabeae</taxon>
        <taxon>Vicia</taxon>
    </lineage>
</organism>
<feature type="compositionally biased region" description="Basic and acidic residues" evidence="1">
    <location>
        <begin position="27"/>
        <end position="87"/>
    </location>
</feature>